<evidence type="ECO:0000313" key="4">
    <source>
        <dbReference type="Proteomes" id="UP000323393"/>
    </source>
</evidence>
<proteinExistence type="predicted"/>
<sequence>MNVRNSLIFSLAFLFLLLFPTIGFAEKGANQAEGNGKPAEKHVVDLKKTSKIAESKGNGKSVSSRNENAKVTTSKAESSKADHSKKPELVSPHNEKQPEPSKKLPDQANEKAKEARMMKTEKVKKSNPNRPIHKVSKPKSETVMIIRGFEPIEQVQIEHLQDSSANRSVNSFAKESLKNQEINSVNIVANDDIPLENLPEQFPKKESQELFISQTKPSGSNLKGQSSDQKVSSKSIVDLIANSLEEIRVNFLQPYVMRQHIYRDQWVNAPPAPPPENALFF</sequence>
<dbReference type="AlphaFoldDB" id="A0AA94WPA5"/>
<reference evidence="3 4" key="1">
    <citation type="submission" date="2019-08" db="EMBL/GenBank/DDBJ databases">
        <title>Bacillus genomes from the desert of Cuatro Cienegas, Coahuila.</title>
        <authorList>
            <person name="Olmedo-Alvarez G."/>
        </authorList>
    </citation>
    <scope>NUCLEOTIDE SEQUENCE [LARGE SCALE GENOMIC DNA]</scope>
    <source>
        <strain evidence="3 4">CH88_3T</strain>
    </source>
</reference>
<comment type="caution">
    <text evidence="3">The sequence shown here is derived from an EMBL/GenBank/DDBJ whole genome shotgun (WGS) entry which is preliminary data.</text>
</comment>
<evidence type="ECO:0000313" key="3">
    <source>
        <dbReference type="EMBL" id="TYS57737.1"/>
    </source>
</evidence>
<dbReference type="EMBL" id="VTEU01000006">
    <property type="protein sequence ID" value="TYS57737.1"/>
    <property type="molecule type" value="Genomic_DNA"/>
</dbReference>
<feature type="signal peptide" evidence="2">
    <location>
        <begin position="1"/>
        <end position="25"/>
    </location>
</feature>
<protein>
    <submittedName>
        <fullName evidence="3">Uncharacterized protein</fullName>
    </submittedName>
</protein>
<name>A0AA94WPA5_9BACI</name>
<feature type="compositionally biased region" description="Polar residues" evidence="1">
    <location>
        <begin position="58"/>
        <end position="76"/>
    </location>
</feature>
<feature type="compositionally biased region" description="Basic and acidic residues" evidence="1">
    <location>
        <begin position="38"/>
        <end position="54"/>
    </location>
</feature>
<feature type="region of interest" description="Disordered" evidence="1">
    <location>
        <begin position="119"/>
        <end position="138"/>
    </location>
</feature>
<keyword evidence="2" id="KW-0732">Signal</keyword>
<dbReference type="Proteomes" id="UP000323393">
    <property type="component" value="Unassembled WGS sequence"/>
</dbReference>
<accession>A0AA94WPA5</accession>
<evidence type="ECO:0000256" key="2">
    <source>
        <dbReference type="SAM" id="SignalP"/>
    </source>
</evidence>
<feature type="chain" id="PRO_5041719116" evidence="2">
    <location>
        <begin position="26"/>
        <end position="281"/>
    </location>
</feature>
<organism evidence="3 4">
    <name type="scientific">Sutcliffiella horikoshii</name>
    <dbReference type="NCBI Taxonomy" id="79883"/>
    <lineage>
        <taxon>Bacteria</taxon>
        <taxon>Bacillati</taxon>
        <taxon>Bacillota</taxon>
        <taxon>Bacilli</taxon>
        <taxon>Bacillales</taxon>
        <taxon>Bacillaceae</taxon>
        <taxon>Sutcliffiella</taxon>
    </lineage>
</organism>
<feature type="compositionally biased region" description="Basic and acidic residues" evidence="1">
    <location>
        <begin position="77"/>
        <end position="114"/>
    </location>
</feature>
<feature type="compositionally biased region" description="Basic residues" evidence="1">
    <location>
        <begin position="125"/>
        <end position="137"/>
    </location>
</feature>
<gene>
    <name evidence="3" type="ORF">FZC74_15015</name>
</gene>
<evidence type="ECO:0000256" key="1">
    <source>
        <dbReference type="SAM" id="MobiDB-lite"/>
    </source>
</evidence>
<feature type="region of interest" description="Disordered" evidence="1">
    <location>
        <begin position="30"/>
        <end position="114"/>
    </location>
</feature>
<dbReference type="RefSeq" id="WP_148966460.1">
    <property type="nucleotide sequence ID" value="NZ_VTEU01000006.1"/>
</dbReference>